<dbReference type="CDD" id="cd06262">
    <property type="entry name" value="metallo-hydrolase-like_MBL-fold"/>
    <property type="match status" value="1"/>
</dbReference>
<dbReference type="PANTHER" id="PTHR23131">
    <property type="entry name" value="ENDORIBONUCLEASE LACTB2"/>
    <property type="match status" value="1"/>
</dbReference>
<dbReference type="EMBL" id="BAABGU010000022">
    <property type="protein sequence ID" value="GAA4573825.1"/>
    <property type="molecule type" value="Genomic_DNA"/>
</dbReference>
<name>A0ABP8STM4_9ACTN</name>
<dbReference type="RefSeq" id="WP_346121632.1">
    <property type="nucleotide sequence ID" value="NZ_BAABGU010000022.1"/>
</dbReference>
<dbReference type="InterPro" id="IPR036866">
    <property type="entry name" value="RibonucZ/Hydroxyglut_hydro"/>
</dbReference>
<feature type="domain" description="Metallo-beta-lactamase" evidence="1">
    <location>
        <begin position="260"/>
        <end position="462"/>
    </location>
</feature>
<dbReference type="Gene3D" id="3.60.15.10">
    <property type="entry name" value="Ribonuclease Z/Hydroxyacylglutathione hydrolase-like"/>
    <property type="match status" value="2"/>
</dbReference>
<accession>A0ABP8STM4</accession>
<evidence type="ECO:0000313" key="3">
    <source>
        <dbReference type="Proteomes" id="UP001500307"/>
    </source>
</evidence>
<keyword evidence="3" id="KW-1185">Reference proteome</keyword>
<dbReference type="Proteomes" id="UP001500307">
    <property type="component" value="Unassembled WGS sequence"/>
</dbReference>
<sequence length="604" mass="67338">MRLTDSVRLHHDTCNVYLLISGTDAVAIDFGSGTVLDHLADYGVERITDVLMTHHHRDQGQGLARAASAGIRIWVPSTERDLFADVSAHWQMRTLDNNYDLRQDRFSLLDDIPVHGIVPEYRTTRFGGITLTALPTPGHTLGSISYLAELDGKRMAFTGDLLHGPGKVWSVSALQWSYSGLEGAAASVLSLDLLADREPDLVLPSHGRPIAEPAPAIAETRHHLQALVDFRRDLPWDLTSWLRQPYEEISPHLLRNRTSFATSYALLSDSGVALLIDYGFDMVTGLPSGSDRSSRRPWLASLDALKGKYGIDRVEVALPTHYHDDHVAGFDLLHQVEGTQIWAADLIAPILRDPLRYDLPCLWYDPLPVHRVIPTGIPVRWHEYELTMYPLPGHTLYAVAIAFEADGNRVVATGDQQDGGSVTGQRTETPNFQYRNRFRIDDFIDSALLYRRLSPDLMISGHWQPRLVDDAYLDRLLAKGEELARLHRALLPLDEVDFGAEGFGARILPYRSVVTGGEKLQLEVEVRNPFRRPSDLRVDLVAPHGWQVSPGHRKVEAEALGEECVRFTVLPPPGVPQRRARVAANLTAGGRDFGQQAEALVDVR</sequence>
<gene>
    <name evidence="2" type="ORF">GCM10023176_39580</name>
</gene>
<dbReference type="PANTHER" id="PTHR23131:SF0">
    <property type="entry name" value="ENDORIBONUCLEASE LACTB2"/>
    <property type="match status" value="1"/>
</dbReference>
<dbReference type="SMART" id="SM00849">
    <property type="entry name" value="Lactamase_B"/>
    <property type="match status" value="2"/>
</dbReference>
<organism evidence="2 3">
    <name type="scientific">Micromonospora coerulea</name>
    <dbReference type="NCBI Taxonomy" id="47856"/>
    <lineage>
        <taxon>Bacteria</taxon>
        <taxon>Bacillati</taxon>
        <taxon>Actinomycetota</taxon>
        <taxon>Actinomycetes</taxon>
        <taxon>Micromonosporales</taxon>
        <taxon>Micromonosporaceae</taxon>
        <taxon>Micromonospora</taxon>
    </lineage>
</organism>
<dbReference type="SUPFAM" id="SSF56281">
    <property type="entry name" value="Metallo-hydrolase/oxidoreductase"/>
    <property type="match status" value="2"/>
</dbReference>
<comment type="caution">
    <text evidence="2">The sequence shown here is derived from an EMBL/GenBank/DDBJ whole genome shotgun (WGS) entry which is preliminary data.</text>
</comment>
<protein>
    <recommendedName>
        <fullName evidence="1">Metallo-beta-lactamase domain-containing protein</fullName>
    </recommendedName>
</protein>
<dbReference type="InterPro" id="IPR001279">
    <property type="entry name" value="Metallo-B-lactamas"/>
</dbReference>
<proteinExistence type="predicted"/>
<evidence type="ECO:0000313" key="2">
    <source>
        <dbReference type="EMBL" id="GAA4573825.1"/>
    </source>
</evidence>
<reference evidence="3" key="1">
    <citation type="journal article" date="2019" name="Int. J. Syst. Evol. Microbiol.">
        <title>The Global Catalogue of Microorganisms (GCM) 10K type strain sequencing project: providing services to taxonomists for standard genome sequencing and annotation.</title>
        <authorList>
            <consortium name="The Broad Institute Genomics Platform"/>
            <consortium name="The Broad Institute Genome Sequencing Center for Infectious Disease"/>
            <person name="Wu L."/>
            <person name="Ma J."/>
        </authorList>
    </citation>
    <scope>NUCLEOTIDE SEQUENCE [LARGE SCALE GENOMIC DNA]</scope>
    <source>
        <strain evidence="3">JCM 3175</strain>
    </source>
</reference>
<feature type="domain" description="Metallo-beta-lactamase" evidence="1">
    <location>
        <begin position="13"/>
        <end position="206"/>
    </location>
</feature>
<dbReference type="Pfam" id="PF00753">
    <property type="entry name" value="Lactamase_B"/>
    <property type="match status" value="2"/>
</dbReference>
<dbReference type="InterPro" id="IPR050662">
    <property type="entry name" value="Sec-metab_biosynth-thioest"/>
</dbReference>
<evidence type="ECO:0000259" key="1">
    <source>
        <dbReference type="SMART" id="SM00849"/>
    </source>
</evidence>